<dbReference type="PANTHER" id="PTHR31314:SF128">
    <property type="entry name" value="OS11G0106100 PROTEIN"/>
    <property type="match status" value="1"/>
</dbReference>
<evidence type="ECO:0000256" key="5">
    <source>
        <dbReference type="SAM" id="MobiDB-lite"/>
    </source>
</evidence>
<dbReference type="InterPro" id="IPR001005">
    <property type="entry name" value="SANT/Myb"/>
</dbReference>
<dbReference type="GO" id="GO:0003677">
    <property type="term" value="F:DNA binding"/>
    <property type="evidence" value="ECO:0007669"/>
    <property type="project" value="InterPro"/>
</dbReference>
<reference evidence="7 8" key="1">
    <citation type="journal article" date="2015" name="Sci. Rep.">
        <title>The power of single molecule real-time sequencing technology in the de novo assembly of a eukaryotic genome.</title>
        <authorList>
            <person name="Sakai H."/>
            <person name="Naito K."/>
            <person name="Ogiso-Tanaka E."/>
            <person name="Takahashi Y."/>
            <person name="Iseki K."/>
            <person name="Muto C."/>
            <person name="Satou K."/>
            <person name="Teruya K."/>
            <person name="Shiroma A."/>
            <person name="Shimoji M."/>
            <person name="Hirano T."/>
            <person name="Itoh T."/>
            <person name="Kaga A."/>
            <person name="Tomooka N."/>
        </authorList>
    </citation>
    <scope>NUCLEOTIDE SEQUENCE [LARGE SCALE GENOMIC DNA]</scope>
    <source>
        <strain evidence="8">cv. Shumari</strain>
    </source>
</reference>
<sequence>MSEGHEIHNNEESSSGCSQKCSSFDLNAEACSDDNTNGNTEDGYELTTNENNVEKVNDEGTSGNGSSISREGNARRGTVRQYVRSKMPRLRWTPELHHSFVHVVERLGGQERATPKLVLQLMNVQGLSIAHVKSHLQMYRSKKLDEAGQVLSQTYKWNQNQKLRRSVILHESMNPQQHLKMGNGGIILATQFNNCHFPSLVDTPFPLSPSHTNDTDSRQQQWYINHQTFRKSIASGHIQAKDTTTRPSKLLEEKSWLPLEIISNHQSKFQKLPATVAPKNYGSQAVQLAEWSFVNKTSVTEYLSNKSNEPRNYSNSLKLQFDPPFRIKKDEQELPNLQLGLSYTIASDGDKMDHYKETQEISTKLSLS</sequence>
<dbReference type="PANTHER" id="PTHR31314">
    <property type="entry name" value="MYB FAMILY TRANSCRIPTION FACTOR PHL7-LIKE"/>
    <property type="match status" value="1"/>
</dbReference>
<evidence type="ECO:0000256" key="4">
    <source>
        <dbReference type="ARBA" id="ARBA00023242"/>
    </source>
</evidence>
<dbReference type="GO" id="GO:0005634">
    <property type="term" value="C:nucleus"/>
    <property type="evidence" value="ECO:0007669"/>
    <property type="project" value="UniProtKB-SubCell"/>
</dbReference>
<keyword evidence="8" id="KW-1185">Reference proteome</keyword>
<evidence type="ECO:0000256" key="3">
    <source>
        <dbReference type="ARBA" id="ARBA00023163"/>
    </source>
</evidence>
<dbReference type="InterPro" id="IPR017930">
    <property type="entry name" value="Myb_dom"/>
</dbReference>
<evidence type="ECO:0000313" key="8">
    <source>
        <dbReference type="Proteomes" id="UP000291084"/>
    </source>
</evidence>
<keyword evidence="2" id="KW-0805">Transcription regulation</keyword>
<feature type="domain" description="HTH myb-type" evidence="6">
    <location>
        <begin position="84"/>
        <end position="144"/>
    </location>
</feature>
<feature type="compositionally biased region" description="Polar residues" evidence="5">
    <location>
        <begin position="33"/>
        <end position="51"/>
    </location>
</feature>
<dbReference type="FunFam" id="1.10.10.60:FF:000002">
    <property type="entry name" value="Myb family transcription factor"/>
    <property type="match status" value="1"/>
</dbReference>
<name>A0A0S3S2Y9_PHAAN</name>
<organism evidence="7 8">
    <name type="scientific">Vigna angularis var. angularis</name>
    <dbReference type="NCBI Taxonomy" id="157739"/>
    <lineage>
        <taxon>Eukaryota</taxon>
        <taxon>Viridiplantae</taxon>
        <taxon>Streptophyta</taxon>
        <taxon>Embryophyta</taxon>
        <taxon>Tracheophyta</taxon>
        <taxon>Spermatophyta</taxon>
        <taxon>Magnoliopsida</taxon>
        <taxon>eudicotyledons</taxon>
        <taxon>Gunneridae</taxon>
        <taxon>Pentapetalae</taxon>
        <taxon>rosids</taxon>
        <taxon>fabids</taxon>
        <taxon>Fabales</taxon>
        <taxon>Fabaceae</taxon>
        <taxon>Papilionoideae</taxon>
        <taxon>50 kb inversion clade</taxon>
        <taxon>NPAAA clade</taxon>
        <taxon>indigoferoid/millettioid clade</taxon>
        <taxon>Phaseoleae</taxon>
        <taxon>Vigna</taxon>
    </lineage>
</organism>
<feature type="compositionally biased region" description="Polar residues" evidence="5">
    <location>
        <begin position="59"/>
        <end position="70"/>
    </location>
</feature>
<evidence type="ECO:0000259" key="6">
    <source>
        <dbReference type="PROSITE" id="PS51294"/>
    </source>
</evidence>
<protein>
    <recommendedName>
        <fullName evidence="6">HTH myb-type domain-containing protein</fullName>
    </recommendedName>
</protein>
<evidence type="ECO:0000313" key="7">
    <source>
        <dbReference type="EMBL" id="BAT87195.1"/>
    </source>
</evidence>
<keyword evidence="4" id="KW-0539">Nucleus</keyword>
<feature type="region of interest" description="Disordered" evidence="5">
    <location>
        <begin position="32"/>
        <end position="81"/>
    </location>
</feature>
<dbReference type="Pfam" id="PF00249">
    <property type="entry name" value="Myb_DNA-binding"/>
    <property type="match status" value="1"/>
</dbReference>
<keyword evidence="3" id="KW-0804">Transcription</keyword>
<proteinExistence type="predicted"/>
<dbReference type="InterPro" id="IPR009057">
    <property type="entry name" value="Homeodomain-like_sf"/>
</dbReference>
<evidence type="ECO:0000256" key="2">
    <source>
        <dbReference type="ARBA" id="ARBA00023015"/>
    </source>
</evidence>
<dbReference type="PROSITE" id="PS51294">
    <property type="entry name" value="HTH_MYB"/>
    <property type="match status" value="1"/>
</dbReference>
<dbReference type="EMBL" id="AP015038">
    <property type="protein sequence ID" value="BAT87195.1"/>
    <property type="molecule type" value="Genomic_DNA"/>
</dbReference>
<accession>A0A0S3S2Y9</accession>
<dbReference type="AlphaFoldDB" id="A0A0S3S2Y9"/>
<dbReference type="NCBIfam" id="TIGR01557">
    <property type="entry name" value="myb_SHAQKYF"/>
    <property type="match status" value="1"/>
</dbReference>
<dbReference type="GO" id="GO:0003700">
    <property type="term" value="F:DNA-binding transcription factor activity"/>
    <property type="evidence" value="ECO:0007669"/>
    <property type="project" value="InterPro"/>
</dbReference>
<dbReference type="Proteomes" id="UP000291084">
    <property type="component" value="Chromosome 5"/>
</dbReference>
<comment type="subcellular location">
    <subcellularLocation>
        <location evidence="1">Nucleus</location>
    </subcellularLocation>
</comment>
<dbReference type="InterPro" id="IPR046955">
    <property type="entry name" value="PHR1-like"/>
</dbReference>
<evidence type="ECO:0000256" key="1">
    <source>
        <dbReference type="ARBA" id="ARBA00004123"/>
    </source>
</evidence>
<gene>
    <name evidence="7" type="primary">Vigan.05G053900</name>
    <name evidence="7" type="ORF">VIGAN_05053900</name>
</gene>
<dbReference type="Gene3D" id="1.10.10.60">
    <property type="entry name" value="Homeodomain-like"/>
    <property type="match status" value="1"/>
</dbReference>
<dbReference type="OrthoDB" id="551907at2759"/>
<dbReference type="InterPro" id="IPR006447">
    <property type="entry name" value="Myb_dom_plants"/>
</dbReference>
<dbReference type="SUPFAM" id="SSF46689">
    <property type="entry name" value="Homeodomain-like"/>
    <property type="match status" value="1"/>
</dbReference>